<evidence type="ECO:0000313" key="3">
    <source>
        <dbReference type="Proteomes" id="UP000030641"/>
    </source>
</evidence>
<name>A0A074Y6L0_AURSE</name>
<proteinExistence type="predicted"/>
<dbReference type="GeneID" id="25367549"/>
<accession>A0A074Y6L0</accession>
<feature type="compositionally biased region" description="Low complexity" evidence="1">
    <location>
        <begin position="7"/>
        <end position="22"/>
    </location>
</feature>
<gene>
    <name evidence="2" type="ORF">AUEXF2481DRAFT_43960</name>
</gene>
<keyword evidence="3" id="KW-1185">Reference proteome</keyword>
<evidence type="ECO:0000313" key="2">
    <source>
        <dbReference type="EMBL" id="KEQ91584.1"/>
    </source>
</evidence>
<dbReference type="Proteomes" id="UP000030641">
    <property type="component" value="Unassembled WGS sequence"/>
</dbReference>
<organism evidence="2 3">
    <name type="scientific">Aureobasidium subglaciale (strain EXF-2481)</name>
    <name type="common">Aureobasidium pullulans var. subglaciale</name>
    <dbReference type="NCBI Taxonomy" id="1043005"/>
    <lineage>
        <taxon>Eukaryota</taxon>
        <taxon>Fungi</taxon>
        <taxon>Dikarya</taxon>
        <taxon>Ascomycota</taxon>
        <taxon>Pezizomycotina</taxon>
        <taxon>Dothideomycetes</taxon>
        <taxon>Dothideomycetidae</taxon>
        <taxon>Dothideales</taxon>
        <taxon>Saccotheciaceae</taxon>
        <taxon>Aureobasidium</taxon>
    </lineage>
</organism>
<dbReference type="HOGENOM" id="CLU_2573520_0_0_1"/>
<feature type="region of interest" description="Disordered" evidence="1">
    <location>
        <begin position="1"/>
        <end position="81"/>
    </location>
</feature>
<dbReference type="EMBL" id="KL584777">
    <property type="protein sequence ID" value="KEQ91584.1"/>
    <property type="molecule type" value="Genomic_DNA"/>
</dbReference>
<sequence>MPPLAVPPSLSSLPTPQLSALANPTDPINFRTHRSSTVHHTTKTESLLPAITQRHNKQKKGSRRESNPGPLAIGLEFSRIA</sequence>
<dbReference type="RefSeq" id="XP_013340054.1">
    <property type="nucleotide sequence ID" value="XM_013484600.1"/>
</dbReference>
<dbReference type="AlphaFoldDB" id="A0A074Y6L0"/>
<dbReference type="InParanoid" id="A0A074Y6L0"/>
<feature type="compositionally biased region" description="Basic residues" evidence="1">
    <location>
        <begin position="31"/>
        <end position="41"/>
    </location>
</feature>
<reference evidence="2 3" key="1">
    <citation type="journal article" date="2014" name="BMC Genomics">
        <title>Genome sequencing of four Aureobasidium pullulans varieties: biotechnological potential, stress tolerance, and description of new species.</title>
        <authorList>
            <person name="Gostin Ar C."/>
            <person name="Ohm R.A."/>
            <person name="Kogej T."/>
            <person name="Sonjak S."/>
            <person name="Turk M."/>
            <person name="Zajc J."/>
            <person name="Zalar P."/>
            <person name="Grube M."/>
            <person name="Sun H."/>
            <person name="Han J."/>
            <person name="Sharma A."/>
            <person name="Chiniquy J."/>
            <person name="Ngan C.Y."/>
            <person name="Lipzen A."/>
            <person name="Barry K."/>
            <person name="Grigoriev I.V."/>
            <person name="Gunde-Cimerman N."/>
        </authorList>
    </citation>
    <scope>NUCLEOTIDE SEQUENCE [LARGE SCALE GENOMIC DNA]</scope>
    <source>
        <strain evidence="2 3">EXF-2481</strain>
    </source>
</reference>
<evidence type="ECO:0000256" key="1">
    <source>
        <dbReference type="SAM" id="MobiDB-lite"/>
    </source>
</evidence>
<protein>
    <submittedName>
        <fullName evidence="2">Uncharacterized protein</fullName>
    </submittedName>
</protein>